<evidence type="ECO:0000313" key="4">
    <source>
        <dbReference type="Proteomes" id="UP000751190"/>
    </source>
</evidence>
<dbReference type="InterPro" id="IPR051532">
    <property type="entry name" value="Ester_Hydrolysis_Enzymes"/>
</dbReference>
<comment type="caution">
    <text evidence="3">The sequence shown here is derived from an EMBL/GenBank/DDBJ whole genome shotgun (WGS) entry which is preliminary data.</text>
</comment>
<gene>
    <name evidence="3" type="ORF">KFE25_000311</name>
    <name evidence="2" type="ORF">KFE25_010439</name>
</gene>
<proteinExistence type="predicted"/>
<dbReference type="PANTHER" id="PTHR30383:SF5">
    <property type="entry name" value="SGNH HYDROLASE-TYPE ESTERASE DOMAIN-CONTAINING PROTEIN"/>
    <property type="match status" value="1"/>
</dbReference>
<protein>
    <recommendedName>
        <fullName evidence="1">SGNH hydrolase-type esterase domain-containing protein</fullName>
    </recommendedName>
</protein>
<keyword evidence="4" id="KW-1185">Reference proteome</keyword>
<dbReference type="AlphaFoldDB" id="A0A8J5XHC7"/>
<dbReference type="GO" id="GO:0004622">
    <property type="term" value="F:phosphatidylcholine lysophospholipase activity"/>
    <property type="evidence" value="ECO:0007669"/>
    <property type="project" value="TreeGrafter"/>
</dbReference>
<name>A0A8J5XHC7_DIALT</name>
<evidence type="ECO:0000313" key="2">
    <source>
        <dbReference type="EMBL" id="KAG8457023.1"/>
    </source>
</evidence>
<sequence>MRALAFGDSLTAGYLQGGHTFRPYAQRLQLLAGERWRVEHVGLSGFTACRMAEIIDTHAPIEDVCGRSWRGGLRAHLRDAASAGAPFALVLILAGTNDLAEVMARRSRPQDVVAALRALHASARGCGCLTVALTVPEHPAEGAAGGAGVRHAREAINAGLRALAVQGDVDALADIAAALPHSDPSLWDDGLHLSGRGYDRLAELAYEHARGTFDRV</sequence>
<accession>A0A8J5XHC7</accession>
<feature type="domain" description="SGNH hydrolase-type esterase" evidence="1">
    <location>
        <begin position="5"/>
        <end position="200"/>
    </location>
</feature>
<dbReference type="OrthoDB" id="408760at2759"/>
<dbReference type="Pfam" id="PF13472">
    <property type="entry name" value="Lipase_GDSL_2"/>
    <property type="match status" value="1"/>
</dbReference>
<evidence type="ECO:0000259" key="1">
    <source>
        <dbReference type="Pfam" id="PF13472"/>
    </source>
</evidence>
<dbReference type="Proteomes" id="UP000751190">
    <property type="component" value="Unassembled WGS sequence"/>
</dbReference>
<dbReference type="CDD" id="cd00229">
    <property type="entry name" value="SGNH_hydrolase"/>
    <property type="match status" value="1"/>
</dbReference>
<dbReference type="SUPFAM" id="SSF52266">
    <property type="entry name" value="SGNH hydrolase"/>
    <property type="match status" value="1"/>
</dbReference>
<dbReference type="Gene3D" id="3.40.50.1110">
    <property type="entry name" value="SGNH hydrolase"/>
    <property type="match status" value="1"/>
</dbReference>
<evidence type="ECO:0000313" key="3">
    <source>
        <dbReference type="EMBL" id="KAG8464143.1"/>
    </source>
</evidence>
<dbReference type="EMBL" id="JAGTXO010000014">
    <property type="protein sequence ID" value="KAG8464143.1"/>
    <property type="molecule type" value="Genomic_DNA"/>
</dbReference>
<dbReference type="InterPro" id="IPR036514">
    <property type="entry name" value="SGNH_hydro_sf"/>
</dbReference>
<reference evidence="3" key="1">
    <citation type="submission" date="2021-05" db="EMBL/GenBank/DDBJ databases">
        <title>The genome of the haptophyte Pavlova lutheri (Diacronema luteri, Pavlovales) - a model for lipid biosynthesis in eukaryotic algae.</title>
        <authorList>
            <person name="Hulatt C.J."/>
            <person name="Posewitz M.C."/>
        </authorList>
    </citation>
    <scope>NUCLEOTIDE SEQUENCE</scope>
    <source>
        <strain evidence="3">NIVA-4/92</strain>
    </source>
</reference>
<organism evidence="3 4">
    <name type="scientific">Diacronema lutheri</name>
    <name type="common">Unicellular marine alga</name>
    <name type="synonym">Monochrysis lutheri</name>
    <dbReference type="NCBI Taxonomy" id="2081491"/>
    <lineage>
        <taxon>Eukaryota</taxon>
        <taxon>Haptista</taxon>
        <taxon>Haptophyta</taxon>
        <taxon>Pavlovophyceae</taxon>
        <taxon>Pavlovales</taxon>
        <taxon>Pavlovaceae</taxon>
        <taxon>Diacronema</taxon>
    </lineage>
</organism>
<dbReference type="PANTHER" id="PTHR30383">
    <property type="entry name" value="THIOESTERASE 1/PROTEASE 1/LYSOPHOSPHOLIPASE L1"/>
    <property type="match status" value="1"/>
</dbReference>
<dbReference type="OMA" id="MGNHIAD"/>
<dbReference type="EMBL" id="JAGTXO010000088">
    <property type="protein sequence ID" value="KAG8457023.1"/>
    <property type="molecule type" value="Genomic_DNA"/>
</dbReference>
<dbReference type="InterPro" id="IPR013830">
    <property type="entry name" value="SGNH_hydro"/>
</dbReference>